<feature type="region of interest" description="Disordered" evidence="1">
    <location>
        <begin position="177"/>
        <end position="214"/>
    </location>
</feature>
<organism evidence="2 3">
    <name type="scientific">Ralstonia pickettii</name>
    <name type="common">Burkholderia pickettii</name>
    <dbReference type="NCBI Taxonomy" id="329"/>
    <lineage>
        <taxon>Bacteria</taxon>
        <taxon>Pseudomonadati</taxon>
        <taxon>Pseudomonadota</taxon>
        <taxon>Betaproteobacteria</taxon>
        <taxon>Burkholderiales</taxon>
        <taxon>Burkholderiaceae</taxon>
        <taxon>Ralstonia</taxon>
    </lineage>
</organism>
<reference evidence="2 3" key="1">
    <citation type="submission" date="2019-11" db="EMBL/GenBank/DDBJ databases">
        <title>Phenotypic characterization of an OXA-22 and OXA-60 co-producing Ralstonia pickettii clinical strain.</title>
        <authorList>
            <person name="He F."/>
        </authorList>
    </citation>
    <scope>NUCLEOTIDE SEQUENCE [LARGE SCALE GENOMIC DNA]</scope>
    <source>
        <strain evidence="2 3">PSLESD1</strain>
    </source>
</reference>
<dbReference type="AlphaFoldDB" id="A0A7X2HMP3"/>
<comment type="caution">
    <text evidence="2">The sequence shown here is derived from an EMBL/GenBank/DDBJ whole genome shotgun (WGS) entry which is preliminary data.</text>
</comment>
<gene>
    <name evidence="2" type="ORF">GJQ57_08750</name>
</gene>
<dbReference type="EMBL" id="WJYN01000003">
    <property type="protein sequence ID" value="MRS98744.1"/>
    <property type="molecule type" value="Genomic_DNA"/>
</dbReference>
<accession>A0A7X2HMP3</accession>
<sequence length="281" mass="31225">MKQSPLGDTTKDLLAFYARVEPVLSKWLAKSLWTARETAALCAGYVPEDEDSTVDRLQAEIASYRAIDPLEYLQPDQGLYRSYRHLLGDHTPASPCDMVTLLRPAFSIAYTEGDNGGATRWIEIRRPLKIEGLSELQWLLIIGNAVGLQVPALVPFGLLNELRATVNVQSVHASASGRQTVAGLPPRTDSVSRGGGQNESRMFRQNQPPPMTAEQRGYHTTAEVAALTGLLPDTLNKYAREGRFVEGFTPFKRQNGKSWQWRDAQQQANYQTAHQVKSNSE</sequence>
<dbReference type="RefSeq" id="WP_154206535.1">
    <property type="nucleotide sequence ID" value="NZ_WJYN01000003.1"/>
</dbReference>
<proteinExistence type="predicted"/>
<protein>
    <recommendedName>
        <fullName evidence="4">DNA-binding protein</fullName>
    </recommendedName>
</protein>
<name>A0A7X2HMP3_RALPI</name>
<evidence type="ECO:0000313" key="2">
    <source>
        <dbReference type="EMBL" id="MRS98744.1"/>
    </source>
</evidence>
<dbReference type="Proteomes" id="UP000441032">
    <property type="component" value="Unassembled WGS sequence"/>
</dbReference>
<evidence type="ECO:0008006" key="4">
    <source>
        <dbReference type="Google" id="ProtNLM"/>
    </source>
</evidence>
<evidence type="ECO:0000313" key="3">
    <source>
        <dbReference type="Proteomes" id="UP000441032"/>
    </source>
</evidence>
<feature type="region of interest" description="Disordered" evidence="1">
    <location>
        <begin position="256"/>
        <end position="281"/>
    </location>
</feature>
<feature type="compositionally biased region" description="Polar residues" evidence="1">
    <location>
        <begin position="263"/>
        <end position="281"/>
    </location>
</feature>
<evidence type="ECO:0000256" key="1">
    <source>
        <dbReference type="SAM" id="MobiDB-lite"/>
    </source>
</evidence>